<dbReference type="AlphaFoldDB" id="A0AA35NZN7"/>
<dbReference type="EMBL" id="OX395128">
    <property type="protein sequence ID" value="CAI5770201.1"/>
    <property type="molecule type" value="Genomic_DNA"/>
</dbReference>
<evidence type="ECO:0000313" key="2">
    <source>
        <dbReference type="Proteomes" id="UP001178461"/>
    </source>
</evidence>
<gene>
    <name evidence="1" type="ORF">PODLI_1B009556</name>
</gene>
<name>A0AA35NZN7_9SAUR</name>
<proteinExistence type="predicted"/>
<reference evidence="1" key="1">
    <citation type="submission" date="2022-12" db="EMBL/GenBank/DDBJ databases">
        <authorList>
            <person name="Alioto T."/>
            <person name="Alioto T."/>
            <person name="Gomez Garrido J."/>
        </authorList>
    </citation>
    <scope>NUCLEOTIDE SEQUENCE</scope>
</reference>
<accession>A0AA35NZN7</accession>
<sequence>MTGALNFLVVPVLGGQNKYRAPSRRLYMTAEKHFWERMTDQNVKGDTKATLPLDGSFHKIVPCWFD</sequence>
<keyword evidence="2" id="KW-1185">Reference proteome</keyword>
<organism evidence="1 2">
    <name type="scientific">Podarcis lilfordi</name>
    <name type="common">Lilford's wall lizard</name>
    <dbReference type="NCBI Taxonomy" id="74358"/>
    <lineage>
        <taxon>Eukaryota</taxon>
        <taxon>Metazoa</taxon>
        <taxon>Chordata</taxon>
        <taxon>Craniata</taxon>
        <taxon>Vertebrata</taxon>
        <taxon>Euteleostomi</taxon>
        <taxon>Lepidosauria</taxon>
        <taxon>Squamata</taxon>
        <taxon>Bifurcata</taxon>
        <taxon>Unidentata</taxon>
        <taxon>Episquamata</taxon>
        <taxon>Laterata</taxon>
        <taxon>Lacertibaenia</taxon>
        <taxon>Lacertidae</taxon>
        <taxon>Podarcis</taxon>
    </lineage>
</organism>
<protein>
    <submittedName>
        <fullName evidence="1">Uncharacterized protein</fullName>
    </submittedName>
</protein>
<evidence type="ECO:0000313" key="1">
    <source>
        <dbReference type="EMBL" id="CAI5770201.1"/>
    </source>
</evidence>
<dbReference type="Proteomes" id="UP001178461">
    <property type="component" value="Chromosome 3"/>
</dbReference>